<keyword evidence="2" id="KW-0328">Glycosyltransferase</keyword>
<dbReference type="Pfam" id="PF00201">
    <property type="entry name" value="UDPGT"/>
    <property type="match status" value="1"/>
</dbReference>
<dbReference type="PANTHER" id="PTHR48048">
    <property type="entry name" value="GLYCOSYLTRANSFERASE"/>
    <property type="match status" value="1"/>
</dbReference>
<dbReference type="InterPro" id="IPR002213">
    <property type="entry name" value="UDP_glucos_trans"/>
</dbReference>
<dbReference type="eggNOG" id="KOG1192">
    <property type="taxonomic scope" value="Eukaryota"/>
</dbReference>
<keyword evidence="3" id="KW-0808">Transferase</keyword>
<dbReference type="HOGENOM" id="CLU_001724_3_2_1"/>
<protein>
    <recommendedName>
        <fullName evidence="6">Glycosyltransferase</fullName>
    </recommendedName>
</protein>
<dbReference type="AlphaFoldDB" id="A0A0D3DVI1"/>
<dbReference type="SUPFAM" id="SSF53756">
    <property type="entry name" value="UDP-Glycosyltransferase/glycogen phosphorylase"/>
    <property type="match status" value="1"/>
</dbReference>
<dbReference type="GO" id="GO:0035251">
    <property type="term" value="F:UDP-glucosyltransferase activity"/>
    <property type="evidence" value="ECO:0007669"/>
    <property type="project" value="InterPro"/>
</dbReference>
<dbReference type="EnsemblPlants" id="Bo8g099320.1">
    <property type="protein sequence ID" value="Bo8g099320.1"/>
    <property type="gene ID" value="Bo8g099320"/>
</dbReference>
<accession>A0A0D3DVI1</accession>
<evidence type="ECO:0000313" key="4">
    <source>
        <dbReference type="EnsemblPlants" id="Bo8g099320.1"/>
    </source>
</evidence>
<dbReference type="KEGG" id="boe:106310087"/>
<dbReference type="Gramene" id="Bo8g099320.1">
    <property type="protein sequence ID" value="Bo8g099320.1"/>
    <property type="gene ID" value="Bo8g099320"/>
</dbReference>
<keyword evidence="5" id="KW-1185">Reference proteome</keyword>
<proteinExistence type="inferred from homology"/>
<dbReference type="OrthoDB" id="5835829at2759"/>
<evidence type="ECO:0000256" key="3">
    <source>
        <dbReference type="ARBA" id="ARBA00022679"/>
    </source>
</evidence>
<dbReference type="OMA" id="CCCPDDF"/>
<comment type="similarity">
    <text evidence="1">Belongs to the UDP-glycosyltransferase family.</text>
</comment>
<sequence>MVKQEIIFVPYPTPGHLLVTIEFAKSLIKRDHRIHTITILHWTLPYTPHADLFAKSLIASEPQIRFHALPEVKNPPPFDLFLKATEAYVLEFTRATVPLVRDALSTLVSSRDGTDPVRVAGLVLDFFSVPLIQVGNEFNIPSYIFLTCNAGFLGMLKYLPQRHRRMGTMLDLSSSEDHHIPGYASSVPSKVLPAGQFVGESYEAWVEIAEKIPEAKGILVNSFTCLEQKAFDHFSCCCPDDFPPVYPVGPVLSLEDRPSPDLDPSDQRRIMRWLQDQPESSVVYLCFGSYGVLGAPQIEEIARALEVSGHRFLWSIRNEDGGPCDLLPDGFTDRTASKGLVCGWAPQVEVLSHKAVGGFVSHCGWNSVLESLWFGVSIVTWPLYAEQQLNAFTMVTELSLAVELRLDYVSTKKEIVKAEEISEAIRSLMDGENTVRGRVKETAEAARKALMDGGSSFVGVKRFMDDLVGEDF</sequence>
<dbReference type="InterPro" id="IPR050481">
    <property type="entry name" value="UDP-glycosyltransf_plant"/>
</dbReference>
<dbReference type="STRING" id="109376.A0A0D3DVI1"/>
<organism evidence="4 5">
    <name type="scientific">Brassica oleracea var. oleracea</name>
    <dbReference type="NCBI Taxonomy" id="109376"/>
    <lineage>
        <taxon>Eukaryota</taxon>
        <taxon>Viridiplantae</taxon>
        <taxon>Streptophyta</taxon>
        <taxon>Embryophyta</taxon>
        <taxon>Tracheophyta</taxon>
        <taxon>Spermatophyta</taxon>
        <taxon>Magnoliopsida</taxon>
        <taxon>eudicotyledons</taxon>
        <taxon>Gunneridae</taxon>
        <taxon>Pentapetalae</taxon>
        <taxon>rosids</taxon>
        <taxon>malvids</taxon>
        <taxon>Brassicales</taxon>
        <taxon>Brassicaceae</taxon>
        <taxon>Brassiceae</taxon>
        <taxon>Brassica</taxon>
    </lineage>
</organism>
<dbReference type="PANTHER" id="PTHR48048:SF45">
    <property type="entry name" value="GLYCOSYLTRANSFERASE"/>
    <property type="match status" value="1"/>
</dbReference>
<dbReference type="Proteomes" id="UP000032141">
    <property type="component" value="Chromosome C8"/>
</dbReference>
<dbReference type="FunFam" id="3.40.50.2000:FF:000080">
    <property type="entry name" value="Glycosyltransferase"/>
    <property type="match status" value="1"/>
</dbReference>
<reference evidence="4" key="2">
    <citation type="submission" date="2015-03" db="UniProtKB">
        <authorList>
            <consortium name="EnsemblPlants"/>
        </authorList>
    </citation>
    <scope>IDENTIFICATION</scope>
</reference>
<dbReference type="GeneID" id="106310087"/>
<evidence type="ECO:0000313" key="5">
    <source>
        <dbReference type="Proteomes" id="UP000032141"/>
    </source>
</evidence>
<dbReference type="FunFam" id="3.40.50.2000:FF:000056">
    <property type="entry name" value="Glycosyltransferase"/>
    <property type="match status" value="1"/>
</dbReference>
<dbReference type="RefSeq" id="XP_013602744.1">
    <property type="nucleotide sequence ID" value="XM_013747290.1"/>
</dbReference>
<dbReference type="CDD" id="cd03784">
    <property type="entry name" value="GT1_Gtf-like"/>
    <property type="match status" value="1"/>
</dbReference>
<name>A0A0D3DVI1_BRAOL</name>
<dbReference type="Gene3D" id="3.40.50.2000">
    <property type="entry name" value="Glycogen Phosphorylase B"/>
    <property type="match status" value="2"/>
</dbReference>
<evidence type="ECO:0000256" key="2">
    <source>
        <dbReference type="ARBA" id="ARBA00022676"/>
    </source>
</evidence>
<reference evidence="4 5" key="1">
    <citation type="journal article" date="2014" name="Genome Biol.">
        <title>Transcriptome and methylome profiling reveals relics of genome dominance in the mesopolyploid Brassica oleracea.</title>
        <authorList>
            <person name="Parkin I.A."/>
            <person name="Koh C."/>
            <person name="Tang H."/>
            <person name="Robinson S.J."/>
            <person name="Kagale S."/>
            <person name="Clarke W.E."/>
            <person name="Town C.D."/>
            <person name="Nixon J."/>
            <person name="Krishnakumar V."/>
            <person name="Bidwell S.L."/>
            <person name="Denoeud F."/>
            <person name="Belcram H."/>
            <person name="Links M.G."/>
            <person name="Just J."/>
            <person name="Clarke C."/>
            <person name="Bender T."/>
            <person name="Huebert T."/>
            <person name="Mason A.S."/>
            <person name="Pires J.C."/>
            <person name="Barker G."/>
            <person name="Moore J."/>
            <person name="Walley P.G."/>
            <person name="Manoli S."/>
            <person name="Batley J."/>
            <person name="Edwards D."/>
            <person name="Nelson M.N."/>
            <person name="Wang X."/>
            <person name="Paterson A.H."/>
            <person name="King G."/>
            <person name="Bancroft I."/>
            <person name="Chalhoub B."/>
            <person name="Sharpe A.G."/>
        </authorList>
    </citation>
    <scope>NUCLEOTIDE SEQUENCE</scope>
    <source>
        <strain evidence="4 5">cv. TO1000</strain>
    </source>
</reference>
<evidence type="ECO:0000256" key="1">
    <source>
        <dbReference type="ARBA" id="ARBA00009995"/>
    </source>
</evidence>
<evidence type="ECO:0008006" key="6">
    <source>
        <dbReference type="Google" id="ProtNLM"/>
    </source>
</evidence>